<evidence type="ECO:0000259" key="3">
    <source>
        <dbReference type="SMART" id="SM00233"/>
    </source>
</evidence>
<dbReference type="AlphaFoldDB" id="S2JAP3"/>
<dbReference type="EMBL" id="KE123982">
    <property type="protein sequence ID" value="EPB86754.1"/>
    <property type="molecule type" value="Genomic_DNA"/>
</dbReference>
<dbReference type="eggNOG" id="ENOG502QWE7">
    <property type="taxonomic scope" value="Eukaryota"/>
</dbReference>
<feature type="compositionally biased region" description="Polar residues" evidence="2">
    <location>
        <begin position="24"/>
        <end position="42"/>
    </location>
</feature>
<dbReference type="VEuPathDB" id="FungiDB:HMPREF1544_06452"/>
<feature type="compositionally biased region" description="Low complexity" evidence="2">
    <location>
        <begin position="465"/>
        <end position="474"/>
    </location>
</feature>
<dbReference type="GO" id="GO:0005938">
    <property type="term" value="C:cell cortex"/>
    <property type="evidence" value="ECO:0007669"/>
    <property type="project" value="InterPro"/>
</dbReference>
<keyword evidence="5" id="KW-1185">Reference proteome</keyword>
<name>S2JAP3_MUCC1</name>
<dbReference type="GO" id="GO:0005543">
    <property type="term" value="F:phospholipid binding"/>
    <property type="evidence" value="ECO:0007669"/>
    <property type="project" value="InterPro"/>
</dbReference>
<proteinExistence type="predicted"/>
<dbReference type="GO" id="GO:0000226">
    <property type="term" value="P:microtubule cytoskeleton organization"/>
    <property type="evidence" value="ECO:0007669"/>
    <property type="project" value="TreeGrafter"/>
</dbReference>
<feature type="compositionally biased region" description="Polar residues" evidence="2">
    <location>
        <begin position="475"/>
        <end position="484"/>
    </location>
</feature>
<dbReference type="InParanoid" id="S2JAP3"/>
<keyword evidence="1" id="KW-0175">Coiled coil</keyword>
<sequence length="766" mass="85604">MEKVIYSEVQQQFREPPPAGLTINAVSPNSSSTRHHATSPNDYSDDSPGSYTSYSSADYSSIGVLTNNKIKRSTLNVDMQSQDGPSGIVGHGLLSEVLKMQGLLEEYQHALTALEIEKADKQQEIGRLDKLLKGKGETEERYKDEIWNLELSKQELLQKIHDLSQSLSRSTAEQHRLAKQEEKLCQEIEQFKTVQHTWESSLTAAQEQHEEETLALKKTLYSLRIEKDQVAKQLQEVLAIQQQQQQHPQNGLRHIDTSLSSSEGPSSSTPTAAVASSSPDNNMRVVHSKSVVSTRHEAEITALKTSLDQAHGIIQTMQAKIDEERQERTEIDKLLREAQETIEQFNQNYSPSTSQPYSPILTDSLPPHSPASISNRQQRTSLRSTGKSSLGRKRLTVTGSSPYPQRGKSLGDELSQAGSVGNLMATSPISSSHDEPLYRNNSIASLKKSVTLTCVELPPITNHGSLSSLLSSSSVPGTSNEQTQVQSNEYYGSLLREPTSYIYKSKRDKKAADSKQKQKSPLFKLNFGDHDFRVDADFSQEHGEGNDDDDDDGSSATSMTRTMIGDWMWKYTRKVVGSGISENRHRRFFWLHPYTQTLYWSTQEPGTKANQCSTKSVLVESFLVLPPHEKSKPPGIYIKSPSRGIQIQCLDFTAHYAWIKSLRYLLSDADHTQHVIPTIKKAATGKTTLDRKKFSSLRQKNRSFTRLLDQTPSLPNSALRYDASKEQGASFAGRQDGLQSLFNNSTLIDLTIDQGPLIDLNTLRHE</sequence>
<feature type="region of interest" description="Disordered" evidence="2">
    <location>
        <begin position="242"/>
        <end position="281"/>
    </location>
</feature>
<evidence type="ECO:0000313" key="5">
    <source>
        <dbReference type="Proteomes" id="UP000014254"/>
    </source>
</evidence>
<accession>S2JAP3</accession>
<feature type="compositionally biased region" description="Polar residues" evidence="2">
    <location>
        <begin position="371"/>
        <end position="388"/>
    </location>
</feature>
<evidence type="ECO:0000256" key="2">
    <source>
        <dbReference type="SAM" id="MobiDB-lite"/>
    </source>
</evidence>
<evidence type="ECO:0000313" key="4">
    <source>
        <dbReference type="EMBL" id="EPB86754.1"/>
    </source>
</evidence>
<dbReference type="GO" id="GO:0015631">
    <property type="term" value="F:tubulin binding"/>
    <property type="evidence" value="ECO:0007669"/>
    <property type="project" value="TreeGrafter"/>
</dbReference>
<reference evidence="5" key="1">
    <citation type="submission" date="2013-05" db="EMBL/GenBank/DDBJ databases">
        <title>The Genome sequence of Mucor circinelloides f. circinelloides 1006PhL.</title>
        <authorList>
            <consortium name="The Broad Institute Genomics Platform"/>
            <person name="Cuomo C."/>
            <person name="Earl A."/>
            <person name="Findley K."/>
            <person name="Lee S.C."/>
            <person name="Walker B."/>
            <person name="Young S."/>
            <person name="Zeng Q."/>
            <person name="Gargeya S."/>
            <person name="Fitzgerald M."/>
            <person name="Haas B."/>
            <person name="Abouelleil A."/>
            <person name="Allen A.W."/>
            <person name="Alvarado L."/>
            <person name="Arachchi H.M."/>
            <person name="Berlin A.M."/>
            <person name="Chapman S.B."/>
            <person name="Gainer-Dewar J."/>
            <person name="Goldberg J."/>
            <person name="Griggs A."/>
            <person name="Gujja S."/>
            <person name="Hansen M."/>
            <person name="Howarth C."/>
            <person name="Imamovic A."/>
            <person name="Ireland A."/>
            <person name="Larimer J."/>
            <person name="McCowan C."/>
            <person name="Murphy C."/>
            <person name="Pearson M."/>
            <person name="Poon T.W."/>
            <person name="Priest M."/>
            <person name="Roberts A."/>
            <person name="Saif S."/>
            <person name="Shea T."/>
            <person name="Sisk P."/>
            <person name="Sykes S."/>
            <person name="Wortman J."/>
            <person name="Nusbaum C."/>
            <person name="Birren B."/>
        </authorList>
    </citation>
    <scope>NUCLEOTIDE SEQUENCE [LARGE SCALE GENOMIC DNA]</scope>
    <source>
        <strain evidence="5">1006PhL</strain>
    </source>
</reference>
<protein>
    <recommendedName>
        <fullName evidence="3">PH domain-containing protein</fullName>
    </recommendedName>
</protein>
<feature type="region of interest" description="Disordered" evidence="2">
    <location>
        <begin position="346"/>
        <end position="415"/>
    </location>
</feature>
<feature type="domain" description="PH" evidence="3">
    <location>
        <begin position="562"/>
        <end position="669"/>
    </location>
</feature>
<dbReference type="SMART" id="SM00233">
    <property type="entry name" value="PH"/>
    <property type="match status" value="1"/>
</dbReference>
<dbReference type="PANTHER" id="PTHR28190:SF1">
    <property type="entry name" value="NUCLEAR MIGRATION PROTEIN NUM1"/>
    <property type="match status" value="1"/>
</dbReference>
<dbReference type="InterPro" id="IPR024774">
    <property type="entry name" value="PH_dom-Mcp5-type"/>
</dbReference>
<gene>
    <name evidence="4" type="ORF">HMPREF1544_06452</name>
</gene>
<dbReference type="GO" id="GO:0005739">
    <property type="term" value="C:mitochondrion"/>
    <property type="evidence" value="ECO:0007669"/>
    <property type="project" value="TreeGrafter"/>
</dbReference>
<feature type="region of interest" description="Disordered" evidence="2">
    <location>
        <begin position="463"/>
        <end position="484"/>
    </location>
</feature>
<feature type="compositionally biased region" description="Low complexity" evidence="2">
    <location>
        <begin position="242"/>
        <end position="279"/>
    </location>
</feature>
<dbReference type="InterPro" id="IPR053005">
    <property type="entry name" value="Nuclear_Pos-Cytoskel_Interact"/>
</dbReference>
<feature type="compositionally biased region" description="Polar residues" evidence="2">
    <location>
        <begin position="346"/>
        <end position="357"/>
    </location>
</feature>
<dbReference type="STRING" id="1220926.S2JAP3"/>
<evidence type="ECO:0000256" key="1">
    <source>
        <dbReference type="SAM" id="Coils"/>
    </source>
</evidence>
<feature type="region of interest" description="Disordered" evidence="2">
    <location>
        <begin position="1"/>
        <end position="52"/>
    </location>
</feature>
<dbReference type="InterPro" id="IPR001849">
    <property type="entry name" value="PH_domain"/>
</dbReference>
<dbReference type="OrthoDB" id="2149224at2759"/>
<organism evidence="4 5">
    <name type="scientific">Mucor circinelloides f. circinelloides (strain 1006PhL)</name>
    <name type="common">Mucormycosis agent</name>
    <name type="synonym">Calyptromyces circinelloides</name>
    <dbReference type="NCBI Taxonomy" id="1220926"/>
    <lineage>
        <taxon>Eukaryota</taxon>
        <taxon>Fungi</taxon>
        <taxon>Fungi incertae sedis</taxon>
        <taxon>Mucoromycota</taxon>
        <taxon>Mucoromycotina</taxon>
        <taxon>Mucoromycetes</taxon>
        <taxon>Mucorales</taxon>
        <taxon>Mucorineae</taxon>
        <taxon>Mucoraceae</taxon>
        <taxon>Mucor</taxon>
    </lineage>
</organism>
<dbReference type="PANTHER" id="PTHR28190">
    <property type="entry name" value="NUCLEAR MIGRATION PROTEIN NUM1"/>
    <property type="match status" value="1"/>
</dbReference>
<dbReference type="Proteomes" id="UP000014254">
    <property type="component" value="Unassembled WGS sequence"/>
</dbReference>
<dbReference type="OMA" id="HYAWIKS"/>
<dbReference type="GO" id="GO:0032065">
    <property type="term" value="P:maintenance of protein location in cell cortex"/>
    <property type="evidence" value="ECO:0007669"/>
    <property type="project" value="InterPro"/>
</dbReference>
<dbReference type="SUPFAM" id="SSF50729">
    <property type="entry name" value="PH domain-like"/>
    <property type="match status" value="1"/>
</dbReference>
<feature type="coiled-coil region" evidence="1">
    <location>
        <begin position="104"/>
        <end position="173"/>
    </location>
</feature>
<dbReference type="Pfam" id="PF12814">
    <property type="entry name" value="Mcp5_PH"/>
    <property type="match status" value="1"/>
</dbReference>